<accession>A0A0D3III0</accession>
<comment type="similarity">
    <text evidence="2">In the C-terminal section; belongs to the trehalose phosphatase family.</text>
</comment>
<dbReference type="Pfam" id="PF02358">
    <property type="entry name" value="Trehalose_PPase"/>
    <property type="match status" value="2"/>
</dbReference>
<dbReference type="InterPro" id="IPR001830">
    <property type="entry name" value="Glyco_trans_20"/>
</dbReference>
<keyword evidence="6" id="KW-1185">Reference proteome</keyword>
<feature type="compositionally biased region" description="Basic and acidic residues" evidence="4">
    <location>
        <begin position="1501"/>
        <end position="1513"/>
    </location>
</feature>
<dbReference type="STRING" id="2903.R1D9A0"/>
<dbReference type="GeneID" id="17257342"/>
<comment type="similarity">
    <text evidence="1">In the N-terminal section; belongs to the glycosyltransferase 20 family.</text>
</comment>
<protein>
    <recommendedName>
        <fullName evidence="7">Trehalose-phosphatase</fullName>
    </recommendedName>
</protein>
<proteinExistence type="inferred from homology"/>
<dbReference type="Pfam" id="PF00982">
    <property type="entry name" value="Glyco_transf_20"/>
    <property type="match status" value="1"/>
</dbReference>
<dbReference type="eggNOG" id="KOG1050">
    <property type="taxonomic scope" value="Eukaryota"/>
</dbReference>
<dbReference type="PANTHER" id="PTHR10788:SF106">
    <property type="entry name" value="BCDNA.GH08860"/>
    <property type="match status" value="1"/>
</dbReference>
<evidence type="ECO:0000256" key="2">
    <source>
        <dbReference type="ARBA" id="ARBA00006330"/>
    </source>
</evidence>
<feature type="compositionally biased region" description="Low complexity" evidence="4">
    <location>
        <begin position="104"/>
        <end position="114"/>
    </location>
</feature>
<dbReference type="SUPFAM" id="SSF56784">
    <property type="entry name" value="HAD-like"/>
    <property type="match status" value="2"/>
</dbReference>
<dbReference type="InterPro" id="IPR003337">
    <property type="entry name" value="Trehalose_PPase"/>
</dbReference>
<feature type="compositionally biased region" description="Low complexity" evidence="4">
    <location>
        <begin position="83"/>
        <end position="92"/>
    </location>
</feature>
<dbReference type="CDD" id="cd01627">
    <property type="entry name" value="HAD_TPP"/>
    <property type="match status" value="1"/>
</dbReference>
<evidence type="ECO:0000256" key="3">
    <source>
        <dbReference type="SAM" id="Coils"/>
    </source>
</evidence>
<feature type="compositionally biased region" description="Low complexity" evidence="4">
    <location>
        <begin position="228"/>
        <end position="245"/>
    </location>
</feature>
<dbReference type="KEGG" id="ehx:EMIHUDRAFT_465097"/>
<dbReference type="Gene3D" id="3.30.70.1020">
    <property type="entry name" value="Trehalose-6-phosphate phosphatase related protein, domain 2"/>
    <property type="match status" value="1"/>
</dbReference>
<dbReference type="SUPFAM" id="SSF53756">
    <property type="entry name" value="UDP-Glycosyltransferase/glycogen phosphorylase"/>
    <property type="match status" value="1"/>
</dbReference>
<dbReference type="InterPro" id="IPR023214">
    <property type="entry name" value="HAD_sf"/>
</dbReference>
<dbReference type="Gene3D" id="3.40.50.2000">
    <property type="entry name" value="Glycogen Phosphorylase B"/>
    <property type="match status" value="2"/>
</dbReference>
<evidence type="ECO:0000256" key="1">
    <source>
        <dbReference type="ARBA" id="ARBA00005409"/>
    </source>
</evidence>
<dbReference type="NCBIfam" id="TIGR00685">
    <property type="entry name" value="T6PP"/>
    <property type="match status" value="1"/>
</dbReference>
<feature type="compositionally biased region" description="Basic and acidic residues" evidence="4">
    <location>
        <begin position="1010"/>
        <end position="1026"/>
    </location>
</feature>
<feature type="region of interest" description="Disordered" evidence="4">
    <location>
        <begin position="1004"/>
        <end position="1033"/>
    </location>
</feature>
<feature type="region of interest" description="Disordered" evidence="4">
    <location>
        <begin position="1"/>
        <end position="298"/>
    </location>
</feature>
<name>A0A0D3III0_EMIH1</name>
<dbReference type="NCBIfam" id="TIGR01484">
    <property type="entry name" value="HAD-SF-IIB"/>
    <property type="match status" value="1"/>
</dbReference>
<keyword evidence="3" id="KW-0175">Coiled coil</keyword>
<dbReference type="RefSeq" id="XP_005763494.1">
    <property type="nucleotide sequence ID" value="XM_005763437.1"/>
</dbReference>
<feature type="compositionally biased region" description="Polar residues" evidence="4">
    <location>
        <begin position="166"/>
        <end position="192"/>
    </location>
</feature>
<evidence type="ECO:0000313" key="6">
    <source>
        <dbReference type="Proteomes" id="UP000013827"/>
    </source>
</evidence>
<reference evidence="5" key="2">
    <citation type="submission" date="2024-10" db="UniProtKB">
        <authorList>
            <consortium name="EnsemblProtists"/>
        </authorList>
    </citation>
    <scope>IDENTIFICATION</scope>
</reference>
<dbReference type="GO" id="GO:0004805">
    <property type="term" value="F:trehalose-phosphatase activity"/>
    <property type="evidence" value="ECO:0007669"/>
    <property type="project" value="TreeGrafter"/>
</dbReference>
<dbReference type="Proteomes" id="UP000013827">
    <property type="component" value="Unassembled WGS sequence"/>
</dbReference>
<sequence length="1513" mass="164051">MPARPRLGAPSPGGSRATTPPPAANPDAGDTIYEAGGALQGLDAEARRPTPPGHHRSTSDCIAGALAVSSSPRYDGAHGHGGACSASGRGSALDARLASEPDLASGRSSGAASRPSLQSLVEGAEGGGSPCVRDVELAQALSTPSDRLEPLAAAGGGHRSRPHSAVPSTWSSSTLSEGDAGSCSNPSPSDANTVRLRPPQGEASPGGDRATGRLAQLRLPPSVHDSTAPAAAAPAAAAAQSSSRGSAEERREGPLWRSGSADGPRMVPASSSTDALPRGSLAGSGSGAVLWGEKAGGGGAKSERERALLAQIKQLEGQLAKEKHKKKEAAKAVAPSETRKRLVVCTQWLPYQVERTASGELRVLPSPARYVAGYATIKRLDVQWVGVLYNVTLSAEEQPVARRLLEPFSCFPVFIEEEQLHFAEEIAAEVLWPLFHYIPLSMLDADIDMVHKRWEGYTALNTRFRDTVLELAPLHTDLARVHDSDLARPKMRIGWFLHTPFPSAEIYHTLPHRKTILRGVLGANLIGFQIYDYVRHFMTACASVLGMGLGTDVNVESTYILDAQQRTAVTVDAFPVGIDCAHFQSLLATRELKDKVIELQRRFDGKKIVLGIDRMDYIKGIPHKLLAIDKFLSAHPTWAGKIQLVQIATPIMRGDTARYVKLRNKVHKLVGQINGRFSTLAHAPIHYLDQPISPCDADVMMITSLREGMNANAFEYVACQQRNRGVLILSEFAGSAQTLGSGAILALHMPEADREERHHNMNEYVQRFTLQYWSDDFSTELMTQEDADHELLSLELPEPLPRSELLDSFAKSIIRDASERGCGRAGGSLGTLINYSDFKEMHPLSDKLWGDLLTLASDPGNCVVVITGRERGLVSQWLGDLPVWVVAENGVFVRLGGPSTEWACPLEPVEPNNDWKACITPERTPGSITESQEHTLTWHYRDSDEDFGEIQASDLQLHLKEVLGNQPVEVFLDSKMVQLRPYGVSKGAALEAVLEACTLGPRDLASVPSTRRERTDDTTARLERESNTSSLHELSEDLATAAAAAEAPLTQEALAAAAGAAERLPLDFVLCLGAHSMRDEDLFGGLLPKEGEDREEYMEHLPADAKHVWTCRVGRQPSQARHYVDDEREAAALLAQLAAALLAQLGAATRIGQEKEREQAAAAVQLQLDEAAAASIDGDAVGERAAAAADEQSLRSALECMDEIEEQISGFQLAFFLDYDGTLTPIVENPSEAKLSEEARSVVRALSYRFPTAIVSGRARATAQGLMQLDGLYYAGSHGFDILGPDGSNYKMAESFRPSLEEAKVKLEEQLAHIAGALVEDNNFSVSAHYRMVAEEEREAVNEAVERIVAEMPMLRRTYGKMVYELRPSAEWDKGKAVEWLIENWIKRSCELPVFPIYIGDDVTDEDAFRVMGGLGGFGIIVSDFPRLITDTAASYALRSPLEALHLLDHCAFSRNRLGTVLHFLDHFAFSSPSAPPSERISALVAGGSAAESESEASPFVERRTPAERYSER</sequence>
<dbReference type="InterPro" id="IPR036412">
    <property type="entry name" value="HAD-like_sf"/>
</dbReference>
<dbReference type="EnsemblProtists" id="EOD11065">
    <property type="protein sequence ID" value="EOD11065"/>
    <property type="gene ID" value="EMIHUDRAFT_465097"/>
</dbReference>
<feature type="compositionally biased region" description="Low complexity" evidence="4">
    <location>
        <begin position="275"/>
        <end position="293"/>
    </location>
</feature>
<evidence type="ECO:0008006" key="7">
    <source>
        <dbReference type="Google" id="ProtNLM"/>
    </source>
</evidence>
<dbReference type="Gene3D" id="3.40.50.1000">
    <property type="entry name" value="HAD superfamily/HAD-like"/>
    <property type="match status" value="1"/>
</dbReference>
<dbReference type="InterPro" id="IPR006379">
    <property type="entry name" value="HAD-SF_hydro_IIB"/>
</dbReference>
<dbReference type="GO" id="GO:0005992">
    <property type="term" value="P:trehalose biosynthetic process"/>
    <property type="evidence" value="ECO:0007669"/>
    <property type="project" value="InterPro"/>
</dbReference>
<evidence type="ECO:0000256" key="4">
    <source>
        <dbReference type="SAM" id="MobiDB-lite"/>
    </source>
</evidence>
<dbReference type="PANTHER" id="PTHR10788">
    <property type="entry name" value="TREHALOSE-6-PHOSPHATE SYNTHASE"/>
    <property type="match status" value="1"/>
</dbReference>
<dbReference type="PaxDb" id="2903-EOD11065"/>
<reference evidence="6" key="1">
    <citation type="journal article" date="2013" name="Nature">
        <title>Pan genome of the phytoplankton Emiliania underpins its global distribution.</title>
        <authorList>
            <person name="Read B.A."/>
            <person name="Kegel J."/>
            <person name="Klute M.J."/>
            <person name="Kuo A."/>
            <person name="Lefebvre S.C."/>
            <person name="Maumus F."/>
            <person name="Mayer C."/>
            <person name="Miller J."/>
            <person name="Monier A."/>
            <person name="Salamov A."/>
            <person name="Young J."/>
            <person name="Aguilar M."/>
            <person name="Claverie J.M."/>
            <person name="Frickenhaus S."/>
            <person name="Gonzalez K."/>
            <person name="Herman E.K."/>
            <person name="Lin Y.C."/>
            <person name="Napier J."/>
            <person name="Ogata H."/>
            <person name="Sarno A.F."/>
            <person name="Shmutz J."/>
            <person name="Schroeder D."/>
            <person name="de Vargas C."/>
            <person name="Verret F."/>
            <person name="von Dassow P."/>
            <person name="Valentin K."/>
            <person name="Van de Peer Y."/>
            <person name="Wheeler G."/>
            <person name="Dacks J.B."/>
            <person name="Delwiche C.F."/>
            <person name="Dyhrman S.T."/>
            <person name="Glockner G."/>
            <person name="John U."/>
            <person name="Richards T."/>
            <person name="Worden A.Z."/>
            <person name="Zhang X."/>
            <person name="Grigoriev I.V."/>
            <person name="Allen A.E."/>
            <person name="Bidle K."/>
            <person name="Borodovsky M."/>
            <person name="Bowler C."/>
            <person name="Brownlee C."/>
            <person name="Cock J.M."/>
            <person name="Elias M."/>
            <person name="Gladyshev V.N."/>
            <person name="Groth M."/>
            <person name="Guda C."/>
            <person name="Hadaegh A."/>
            <person name="Iglesias-Rodriguez M.D."/>
            <person name="Jenkins J."/>
            <person name="Jones B.M."/>
            <person name="Lawson T."/>
            <person name="Leese F."/>
            <person name="Lindquist E."/>
            <person name="Lobanov A."/>
            <person name="Lomsadze A."/>
            <person name="Malik S.B."/>
            <person name="Marsh M.E."/>
            <person name="Mackinder L."/>
            <person name="Mock T."/>
            <person name="Mueller-Roeber B."/>
            <person name="Pagarete A."/>
            <person name="Parker M."/>
            <person name="Probert I."/>
            <person name="Quesneville H."/>
            <person name="Raines C."/>
            <person name="Rensing S.A."/>
            <person name="Riano-Pachon D.M."/>
            <person name="Richier S."/>
            <person name="Rokitta S."/>
            <person name="Shiraiwa Y."/>
            <person name="Soanes D.M."/>
            <person name="van der Giezen M."/>
            <person name="Wahlund T.M."/>
            <person name="Williams B."/>
            <person name="Wilson W."/>
            <person name="Wolfe G."/>
            <person name="Wurch L.L."/>
        </authorList>
    </citation>
    <scope>NUCLEOTIDE SEQUENCE</scope>
</reference>
<feature type="coiled-coil region" evidence="3">
    <location>
        <begin position="305"/>
        <end position="332"/>
    </location>
</feature>
<dbReference type="GO" id="GO:0005829">
    <property type="term" value="C:cytosol"/>
    <property type="evidence" value="ECO:0007669"/>
    <property type="project" value="TreeGrafter"/>
</dbReference>
<evidence type="ECO:0000313" key="5">
    <source>
        <dbReference type="EnsemblProtists" id="EOD11065"/>
    </source>
</evidence>
<dbReference type="GO" id="GO:0003825">
    <property type="term" value="F:alpha,alpha-trehalose-phosphate synthase (UDP-forming) activity"/>
    <property type="evidence" value="ECO:0007669"/>
    <property type="project" value="TreeGrafter"/>
</dbReference>
<feature type="region of interest" description="Disordered" evidence="4">
    <location>
        <begin position="1474"/>
        <end position="1513"/>
    </location>
</feature>
<organism evidence="5 6">
    <name type="scientific">Emiliania huxleyi (strain CCMP1516)</name>
    <dbReference type="NCBI Taxonomy" id="280463"/>
    <lineage>
        <taxon>Eukaryota</taxon>
        <taxon>Haptista</taxon>
        <taxon>Haptophyta</taxon>
        <taxon>Prymnesiophyceae</taxon>
        <taxon>Isochrysidales</taxon>
        <taxon>Noelaerhabdaceae</taxon>
        <taxon>Emiliania</taxon>
    </lineage>
</organism>
<feature type="compositionally biased region" description="Low complexity" evidence="4">
    <location>
        <begin position="1486"/>
        <end position="1498"/>
    </location>
</feature>
<dbReference type="CDD" id="cd03788">
    <property type="entry name" value="GT20_TPS"/>
    <property type="match status" value="1"/>
</dbReference>
<dbReference type="HOGENOM" id="CLU_248113_0_0_1"/>